<keyword evidence="4" id="KW-0238">DNA-binding</keyword>
<feature type="region of interest" description="Disordered" evidence="6">
    <location>
        <begin position="1"/>
        <end position="25"/>
    </location>
</feature>
<dbReference type="Proteomes" id="UP000642748">
    <property type="component" value="Unassembled WGS sequence"/>
</dbReference>
<evidence type="ECO:0000256" key="5">
    <source>
        <dbReference type="ARBA" id="ARBA00023163"/>
    </source>
</evidence>
<dbReference type="PANTHER" id="PTHR43133">
    <property type="entry name" value="RNA POLYMERASE ECF-TYPE SIGMA FACTO"/>
    <property type="match status" value="1"/>
</dbReference>
<feature type="domain" description="RNA polymerase sigma factor 70 region 4 type 2" evidence="7">
    <location>
        <begin position="123"/>
        <end position="172"/>
    </location>
</feature>
<protein>
    <submittedName>
        <fullName evidence="8">DNA-directed RNA polymerase sigma-70 factor</fullName>
    </submittedName>
</protein>
<dbReference type="Gene3D" id="1.10.10.10">
    <property type="entry name" value="Winged helix-like DNA-binding domain superfamily/Winged helix DNA-binding domain"/>
    <property type="match status" value="1"/>
</dbReference>
<dbReference type="Pfam" id="PF08281">
    <property type="entry name" value="Sigma70_r4_2"/>
    <property type="match status" value="1"/>
</dbReference>
<evidence type="ECO:0000256" key="3">
    <source>
        <dbReference type="ARBA" id="ARBA00023082"/>
    </source>
</evidence>
<evidence type="ECO:0000259" key="7">
    <source>
        <dbReference type="Pfam" id="PF08281"/>
    </source>
</evidence>
<comment type="caution">
    <text evidence="8">The sequence shown here is derived from an EMBL/GenBank/DDBJ whole genome shotgun (WGS) entry which is preliminary data.</text>
</comment>
<keyword evidence="2" id="KW-0805">Transcription regulation</keyword>
<evidence type="ECO:0000256" key="4">
    <source>
        <dbReference type="ARBA" id="ARBA00023125"/>
    </source>
</evidence>
<dbReference type="GO" id="GO:0000428">
    <property type="term" value="C:DNA-directed RNA polymerase complex"/>
    <property type="evidence" value="ECO:0007669"/>
    <property type="project" value="UniProtKB-KW"/>
</dbReference>
<dbReference type="EMBL" id="BONZ01000015">
    <property type="protein sequence ID" value="GIH13605.1"/>
    <property type="molecule type" value="Genomic_DNA"/>
</dbReference>
<dbReference type="GO" id="GO:0003677">
    <property type="term" value="F:DNA binding"/>
    <property type="evidence" value="ECO:0007669"/>
    <property type="project" value="UniProtKB-KW"/>
</dbReference>
<organism evidence="8 9">
    <name type="scientific">Rugosimonospora africana</name>
    <dbReference type="NCBI Taxonomy" id="556532"/>
    <lineage>
        <taxon>Bacteria</taxon>
        <taxon>Bacillati</taxon>
        <taxon>Actinomycetota</taxon>
        <taxon>Actinomycetes</taxon>
        <taxon>Micromonosporales</taxon>
        <taxon>Micromonosporaceae</taxon>
        <taxon>Rugosimonospora</taxon>
    </lineage>
</organism>
<dbReference type="Gene3D" id="1.10.1740.10">
    <property type="match status" value="1"/>
</dbReference>
<accession>A0A8J3QM71</accession>
<proteinExistence type="inferred from homology"/>
<dbReference type="SUPFAM" id="SSF88946">
    <property type="entry name" value="Sigma2 domain of RNA polymerase sigma factors"/>
    <property type="match status" value="1"/>
</dbReference>
<dbReference type="GO" id="GO:0006352">
    <property type="term" value="P:DNA-templated transcription initiation"/>
    <property type="evidence" value="ECO:0007669"/>
    <property type="project" value="InterPro"/>
</dbReference>
<keyword evidence="8" id="KW-0240">DNA-directed RNA polymerase</keyword>
<evidence type="ECO:0000256" key="2">
    <source>
        <dbReference type="ARBA" id="ARBA00023015"/>
    </source>
</evidence>
<keyword evidence="3" id="KW-0731">Sigma factor</keyword>
<sequence>MTRAPDRVARQPAPQGAGVRDGVPRPDDHSFDAFYRAQSDRVYRALLLTLGDPYLAREAADEAMARACARWHTVGGLDNPGGWAYRVGLNWATSWWRKLRRERPLEPDWGVGTVPDPQVTVALDALRELPLPQRAVVVCRVLLDLSTAETAALLGLAEGTVKSRLARALAALRAVLSDQGEA</sequence>
<name>A0A8J3QM71_9ACTN</name>
<evidence type="ECO:0000313" key="9">
    <source>
        <dbReference type="Proteomes" id="UP000642748"/>
    </source>
</evidence>
<dbReference type="RefSeq" id="WP_203917276.1">
    <property type="nucleotide sequence ID" value="NZ_BONZ01000015.1"/>
</dbReference>
<dbReference type="InterPro" id="IPR036388">
    <property type="entry name" value="WH-like_DNA-bd_sf"/>
</dbReference>
<dbReference type="InterPro" id="IPR039425">
    <property type="entry name" value="RNA_pol_sigma-70-like"/>
</dbReference>
<keyword evidence="5" id="KW-0804">Transcription</keyword>
<gene>
    <name evidence="8" type="primary">rpoE_13</name>
    <name evidence="8" type="ORF">Raf01_17770</name>
</gene>
<dbReference type="GO" id="GO:0016987">
    <property type="term" value="F:sigma factor activity"/>
    <property type="evidence" value="ECO:0007669"/>
    <property type="project" value="UniProtKB-KW"/>
</dbReference>
<evidence type="ECO:0000256" key="6">
    <source>
        <dbReference type="SAM" id="MobiDB-lite"/>
    </source>
</evidence>
<dbReference type="SUPFAM" id="SSF88659">
    <property type="entry name" value="Sigma3 and sigma4 domains of RNA polymerase sigma factors"/>
    <property type="match status" value="1"/>
</dbReference>
<dbReference type="AlphaFoldDB" id="A0A8J3QM71"/>
<dbReference type="InterPro" id="IPR013324">
    <property type="entry name" value="RNA_pol_sigma_r3/r4-like"/>
</dbReference>
<dbReference type="InterPro" id="IPR013249">
    <property type="entry name" value="RNA_pol_sigma70_r4_t2"/>
</dbReference>
<evidence type="ECO:0000313" key="8">
    <source>
        <dbReference type="EMBL" id="GIH13605.1"/>
    </source>
</evidence>
<dbReference type="InterPro" id="IPR013325">
    <property type="entry name" value="RNA_pol_sigma_r2"/>
</dbReference>
<dbReference type="PANTHER" id="PTHR43133:SF50">
    <property type="entry name" value="ECF RNA POLYMERASE SIGMA FACTOR SIGM"/>
    <property type="match status" value="1"/>
</dbReference>
<comment type="similarity">
    <text evidence="1">Belongs to the sigma-70 factor family. ECF subfamily.</text>
</comment>
<reference evidence="8" key="1">
    <citation type="submission" date="2021-01" db="EMBL/GenBank/DDBJ databases">
        <title>Whole genome shotgun sequence of Rugosimonospora africana NBRC 104875.</title>
        <authorList>
            <person name="Komaki H."/>
            <person name="Tamura T."/>
        </authorList>
    </citation>
    <scope>NUCLEOTIDE SEQUENCE</scope>
    <source>
        <strain evidence="8">NBRC 104875</strain>
    </source>
</reference>
<keyword evidence="9" id="KW-1185">Reference proteome</keyword>
<evidence type="ECO:0000256" key="1">
    <source>
        <dbReference type="ARBA" id="ARBA00010641"/>
    </source>
</evidence>